<dbReference type="Gene3D" id="1.10.10.10">
    <property type="entry name" value="Winged helix-like DNA-binding domain superfamily/Winged helix DNA-binding domain"/>
    <property type="match status" value="1"/>
</dbReference>
<evidence type="ECO:0000259" key="4">
    <source>
        <dbReference type="PROSITE" id="PS50949"/>
    </source>
</evidence>
<dbReference type="GO" id="GO:0003700">
    <property type="term" value="F:DNA-binding transcription factor activity"/>
    <property type="evidence" value="ECO:0007669"/>
    <property type="project" value="InterPro"/>
</dbReference>
<dbReference type="SMART" id="SM00895">
    <property type="entry name" value="FCD"/>
    <property type="match status" value="1"/>
</dbReference>
<dbReference type="Proteomes" id="UP000315217">
    <property type="component" value="Unassembled WGS sequence"/>
</dbReference>
<dbReference type="PANTHER" id="PTHR43537:SF41">
    <property type="entry name" value="TRANSCRIPTIONAL REGULATORY PROTEIN"/>
    <property type="match status" value="1"/>
</dbReference>
<proteinExistence type="predicted"/>
<evidence type="ECO:0000256" key="3">
    <source>
        <dbReference type="ARBA" id="ARBA00023163"/>
    </source>
</evidence>
<dbReference type="Pfam" id="PF07729">
    <property type="entry name" value="FCD"/>
    <property type="match status" value="1"/>
</dbReference>
<keyword evidence="3" id="KW-0804">Transcription</keyword>
<dbReference type="InterPro" id="IPR036388">
    <property type="entry name" value="WH-like_DNA-bd_sf"/>
</dbReference>
<dbReference type="GO" id="GO:0003677">
    <property type="term" value="F:DNA binding"/>
    <property type="evidence" value="ECO:0007669"/>
    <property type="project" value="UniProtKB-KW"/>
</dbReference>
<reference evidence="5 6" key="1">
    <citation type="journal article" date="2019" name="Nat. Microbiol.">
        <title>Mediterranean grassland soil C-N compound turnover is dependent on rainfall and depth, and is mediated by genomically divergent microorganisms.</title>
        <authorList>
            <person name="Diamond S."/>
            <person name="Andeer P.F."/>
            <person name="Li Z."/>
            <person name="Crits-Christoph A."/>
            <person name="Burstein D."/>
            <person name="Anantharaman K."/>
            <person name="Lane K.R."/>
            <person name="Thomas B.C."/>
            <person name="Pan C."/>
            <person name="Northen T.R."/>
            <person name="Banfield J.F."/>
        </authorList>
    </citation>
    <scope>NUCLEOTIDE SEQUENCE [LARGE SCALE GENOMIC DNA]</scope>
    <source>
        <strain evidence="5">NP_1</strain>
    </source>
</reference>
<organism evidence="5 6">
    <name type="scientific">Candidatus Segetimicrobium genomatis</name>
    <dbReference type="NCBI Taxonomy" id="2569760"/>
    <lineage>
        <taxon>Bacteria</taxon>
        <taxon>Bacillati</taxon>
        <taxon>Candidatus Sysuimicrobiota</taxon>
        <taxon>Candidatus Sysuimicrobiia</taxon>
        <taxon>Candidatus Sysuimicrobiales</taxon>
        <taxon>Candidatus Segetimicrobiaceae</taxon>
        <taxon>Candidatus Segetimicrobium</taxon>
    </lineage>
</organism>
<feature type="domain" description="HTH gntR-type" evidence="4">
    <location>
        <begin position="1"/>
        <end position="33"/>
    </location>
</feature>
<dbReference type="AlphaFoldDB" id="A0A537LS49"/>
<dbReference type="SUPFAM" id="SSF48008">
    <property type="entry name" value="GntR ligand-binding domain-like"/>
    <property type="match status" value="1"/>
</dbReference>
<dbReference type="Gene3D" id="1.20.120.530">
    <property type="entry name" value="GntR ligand-binding domain-like"/>
    <property type="match status" value="1"/>
</dbReference>
<keyword evidence="1" id="KW-0805">Transcription regulation</keyword>
<dbReference type="PROSITE" id="PS50949">
    <property type="entry name" value="HTH_GNTR"/>
    <property type="match status" value="1"/>
</dbReference>
<gene>
    <name evidence="5" type="ORF">E6G98_06640</name>
</gene>
<evidence type="ECO:0000256" key="1">
    <source>
        <dbReference type="ARBA" id="ARBA00023015"/>
    </source>
</evidence>
<dbReference type="Pfam" id="PF00392">
    <property type="entry name" value="GntR"/>
    <property type="match status" value="1"/>
</dbReference>
<name>A0A537LS49_9BACT</name>
<evidence type="ECO:0000313" key="5">
    <source>
        <dbReference type="EMBL" id="TMJ10806.1"/>
    </source>
</evidence>
<evidence type="ECO:0000313" key="6">
    <source>
        <dbReference type="Proteomes" id="UP000315217"/>
    </source>
</evidence>
<feature type="non-terminal residue" evidence="5">
    <location>
        <position position="1"/>
    </location>
</feature>
<comment type="caution">
    <text evidence="5">The sequence shown here is derived from an EMBL/GenBank/DDBJ whole genome shotgun (WGS) entry which is preliminary data.</text>
</comment>
<dbReference type="InterPro" id="IPR036390">
    <property type="entry name" value="WH_DNA-bd_sf"/>
</dbReference>
<dbReference type="EMBL" id="VBAI01000097">
    <property type="protein sequence ID" value="TMJ10806.1"/>
    <property type="molecule type" value="Genomic_DNA"/>
</dbReference>
<accession>A0A537LS49</accession>
<dbReference type="InterPro" id="IPR008920">
    <property type="entry name" value="TF_FadR/GntR_C"/>
</dbReference>
<evidence type="ECO:0000256" key="2">
    <source>
        <dbReference type="ARBA" id="ARBA00023125"/>
    </source>
</evidence>
<keyword evidence="2" id="KW-0238">DNA-binding</keyword>
<dbReference type="InterPro" id="IPR011711">
    <property type="entry name" value="GntR_C"/>
</dbReference>
<sequence length="186" mass="21285">GVSGVVVREALRRLEAEGLVETKRRKGARVAPLSVEEITELYDLRILLEELVTRYAVPNTGLYDLARAEAIHEVMTRERDPIRWLALNREFHTALLLPSNKLRLLKFVNDLRGMVERYLRMSLTVLQGFEVAQREHEAILAAYRAREAEEAAKLVGAHLRRTANTIADFLITHMRNSEASRVKESQ</sequence>
<dbReference type="SUPFAM" id="SSF46785">
    <property type="entry name" value="Winged helix' DNA-binding domain"/>
    <property type="match status" value="1"/>
</dbReference>
<dbReference type="InterPro" id="IPR000524">
    <property type="entry name" value="Tscrpt_reg_HTH_GntR"/>
</dbReference>
<dbReference type="PANTHER" id="PTHR43537">
    <property type="entry name" value="TRANSCRIPTIONAL REGULATOR, GNTR FAMILY"/>
    <property type="match status" value="1"/>
</dbReference>
<protein>
    <submittedName>
        <fullName evidence="5">GntR family transcriptional regulator</fullName>
    </submittedName>
</protein>